<evidence type="ECO:0000256" key="5">
    <source>
        <dbReference type="ARBA" id="ARBA00022989"/>
    </source>
</evidence>
<feature type="transmembrane region" description="Helical" evidence="7">
    <location>
        <begin position="144"/>
        <end position="163"/>
    </location>
</feature>
<evidence type="ECO:0000256" key="1">
    <source>
        <dbReference type="ARBA" id="ARBA00004651"/>
    </source>
</evidence>
<dbReference type="InterPro" id="IPR018383">
    <property type="entry name" value="UPF0324_pro"/>
</dbReference>
<feature type="transmembrane region" description="Helical" evidence="7">
    <location>
        <begin position="16"/>
        <end position="34"/>
    </location>
</feature>
<organism evidence="8 9">
    <name type="scientific">Desulfovibrio ferrophilus</name>
    <dbReference type="NCBI Taxonomy" id="241368"/>
    <lineage>
        <taxon>Bacteria</taxon>
        <taxon>Pseudomonadati</taxon>
        <taxon>Thermodesulfobacteriota</taxon>
        <taxon>Desulfovibrionia</taxon>
        <taxon>Desulfovibrionales</taxon>
        <taxon>Desulfovibrionaceae</taxon>
        <taxon>Desulfovibrio</taxon>
    </lineage>
</organism>
<keyword evidence="6 7" id="KW-0472">Membrane</keyword>
<evidence type="ECO:0000256" key="3">
    <source>
        <dbReference type="ARBA" id="ARBA00022475"/>
    </source>
</evidence>
<keyword evidence="3" id="KW-1003">Cell membrane</keyword>
<evidence type="ECO:0000256" key="4">
    <source>
        <dbReference type="ARBA" id="ARBA00022692"/>
    </source>
</evidence>
<dbReference type="PANTHER" id="PTHR30106">
    <property type="entry name" value="INNER MEMBRANE PROTEIN YEIH-RELATED"/>
    <property type="match status" value="1"/>
</dbReference>
<keyword evidence="9" id="KW-1185">Reference proteome</keyword>
<name>A0A2Z6AUN9_9BACT</name>
<gene>
    <name evidence="8" type="ORF">DFE_0221</name>
</gene>
<keyword evidence="4 7" id="KW-0812">Transmembrane</keyword>
<dbReference type="KEGG" id="dfl:DFE_0221"/>
<feature type="transmembrane region" description="Helical" evidence="7">
    <location>
        <begin position="400"/>
        <end position="422"/>
    </location>
</feature>
<feature type="transmembrane region" description="Helical" evidence="7">
    <location>
        <begin position="294"/>
        <end position="312"/>
    </location>
</feature>
<dbReference type="PANTHER" id="PTHR30106:SF1">
    <property type="entry name" value="UPF0324 MEMBRANE PROTEIN FN0533"/>
    <property type="match status" value="1"/>
</dbReference>
<protein>
    <submittedName>
        <fullName evidence="8">Putative membrane protein</fullName>
    </submittedName>
</protein>
<comment type="subcellular location">
    <subcellularLocation>
        <location evidence="1">Cell membrane</location>
        <topology evidence="1">Multi-pass membrane protein</topology>
    </subcellularLocation>
</comment>
<evidence type="ECO:0000313" key="9">
    <source>
        <dbReference type="Proteomes" id="UP000269883"/>
    </source>
</evidence>
<dbReference type="Pfam" id="PF03601">
    <property type="entry name" value="Cons_hypoth698"/>
    <property type="match status" value="1"/>
</dbReference>
<dbReference type="GO" id="GO:0005886">
    <property type="term" value="C:plasma membrane"/>
    <property type="evidence" value="ECO:0007669"/>
    <property type="project" value="UniProtKB-SubCell"/>
</dbReference>
<feature type="transmembrane region" description="Helical" evidence="7">
    <location>
        <begin position="232"/>
        <end position="254"/>
    </location>
</feature>
<dbReference type="Proteomes" id="UP000269883">
    <property type="component" value="Chromosome"/>
</dbReference>
<feature type="transmembrane region" description="Helical" evidence="7">
    <location>
        <begin position="333"/>
        <end position="351"/>
    </location>
</feature>
<evidence type="ECO:0000256" key="2">
    <source>
        <dbReference type="ARBA" id="ARBA00007977"/>
    </source>
</evidence>
<evidence type="ECO:0000313" key="8">
    <source>
        <dbReference type="EMBL" id="BBD06947.1"/>
    </source>
</evidence>
<dbReference type="EMBL" id="AP017378">
    <property type="protein sequence ID" value="BBD06947.1"/>
    <property type="molecule type" value="Genomic_DNA"/>
</dbReference>
<feature type="transmembrane region" description="Helical" evidence="7">
    <location>
        <begin position="169"/>
        <end position="188"/>
    </location>
</feature>
<feature type="transmembrane region" description="Helical" evidence="7">
    <location>
        <begin position="85"/>
        <end position="103"/>
    </location>
</feature>
<feature type="transmembrane region" description="Helical" evidence="7">
    <location>
        <begin position="115"/>
        <end position="132"/>
    </location>
</feature>
<evidence type="ECO:0000256" key="7">
    <source>
        <dbReference type="SAM" id="Phobius"/>
    </source>
</evidence>
<proteinExistence type="inferred from homology"/>
<reference evidence="8 9" key="1">
    <citation type="journal article" date="2018" name="Sci. Adv.">
        <title>Multi-heme cytochromes provide a pathway for survival in energy-limited environments.</title>
        <authorList>
            <person name="Deng X."/>
            <person name="Dohmae N."/>
            <person name="Nealson K.H."/>
            <person name="Hashimoto K."/>
            <person name="Okamoto A."/>
        </authorList>
    </citation>
    <scope>NUCLEOTIDE SEQUENCE [LARGE SCALE GENOMIC DNA]</scope>
    <source>
        <strain evidence="8 9">IS5</strain>
    </source>
</reference>
<dbReference type="RefSeq" id="WP_126375738.1">
    <property type="nucleotide sequence ID" value="NZ_AP017378.1"/>
</dbReference>
<dbReference type="OrthoDB" id="9766798at2"/>
<dbReference type="AlphaFoldDB" id="A0A2Z6AUN9"/>
<comment type="similarity">
    <text evidence="2">Belongs to the UPF0324 family.</text>
</comment>
<keyword evidence="5 7" id="KW-1133">Transmembrane helix</keyword>
<sequence length="434" mass="47407">MANGEDRTPVLQNEDWWSCFIGWLFIALATFHLLPAAPKIGTWTELSQIFPKGWSTLTTTALFFLVSLVSTYIAGIYLKFDLKKYIPGFLGIFLLSFISMVIAKQQFINEWGISYVLFALVFGLVISNLFKVPDFLKAAGQTEFFVKIGLVCMGATIMFSVVLKAGLVGVVQAVLVATTVWFMTYHICRWFKVSERFSAIIASANAICGVSATIAAGGAIQGNPKEISYMVAWVLVCAVVLILVMPPMAVWMGLPNNMAGAWLGGVIDNTGAVIAAGEVVGGKAAVDAAAMVKMAQNVLIGFAAFGMALWATMKLERAEGMEAPTLMEVWYRFPKFVVGFMAASLIVSFLVEPVYGNKFAKGVAKATKSYRSWFFTFCFVSIGLETDFKELVSVGGGRPAIAYWISQALNAVWTLFIVWILWSGTFFVPPILPD</sequence>
<feature type="transmembrane region" description="Helical" evidence="7">
    <location>
        <begin position="200"/>
        <end position="220"/>
    </location>
</feature>
<evidence type="ECO:0000256" key="6">
    <source>
        <dbReference type="ARBA" id="ARBA00023136"/>
    </source>
</evidence>
<feature type="transmembrane region" description="Helical" evidence="7">
    <location>
        <begin position="54"/>
        <end position="78"/>
    </location>
</feature>
<accession>A0A2Z6AUN9</accession>